<protein>
    <recommendedName>
        <fullName evidence="1">protein-tyrosine-phosphatase</fullName>
        <ecNumber evidence="1">3.1.3.48</ecNumber>
    </recommendedName>
</protein>
<feature type="compositionally biased region" description="Polar residues" evidence="5">
    <location>
        <begin position="693"/>
        <end position="709"/>
    </location>
</feature>
<evidence type="ECO:0000259" key="6">
    <source>
        <dbReference type="PROSITE" id="PS50055"/>
    </source>
</evidence>
<reference evidence="8" key="1">
    <citation type="journal article" date="2021" name="Cell">
        <title>Tracing the genetic footprints of vertebrate landing in non-teleost ray-finned fishes.</title>
        <authorList>
            <person name="Bi X."/>
            <person name="Wang K."/>
            <person name="Yang L."/>
            <person name="Pan H."/>
            <person name="Jiang H."/>
            <person name="Wei Q."/>
            <person name="Fang M."/>
            <person name="Yu H."/>
            <person name="Zhu C."/>
            <person name="Cai Y."/>
            <person name="He Y."/>
            <person name="Gan X."/>
            <person name="Zeng H."/>
            <person name="Yu D."/>
            <person name="Zhu Y."/>
            <person name="Jiang H."/>
            <person name="Qiu Q."/>
            <person name="Yang H."/>
            <person name="Zhang Y.E."/>
            <person name="Wang W."/>
            <person name="Zhu M."/>
            <person name="He S."/>
            <person name="Zhang G."/>
        </authorList>
    </citation>
    <scope>NUCLEOTIDE SEQUENCE</scope>
    <source>
        <strain evidence="8">Pddl_001</strain>
    </source>
</reference>
<keyword evidence="2" id="KW-0378">Hydrolase</keyword>
<dbReference type="EC" id="3.1.3.48" evidence="1"/>
<feature type="region of interest" description="Disordered" evidence="5">
    <location>
        <begin position="892"/>
        <end position="936"/>
    </location>
</feature>
<evidence type="ECO:0000256" key="5">
    <source>
        <dbReference type="SAM" id="MobiDB-lite"/>
    </source>
</evidence>
<dbReference type="PANTHER" id="PTHR45983:SF1">
    <property type="entry name" value="TYROSINE-PROTEIN PHOSPHATASE NON-RECEPTOR TYPE 22"/>
    <property type="match status" value="1"/>
</dbReference>
<feature type="compositionally biased region" description="Polar residues" evidence="5">
    <location>
        <begin position="617"/>
        <end position="635"/>
    </location>
</feature>
<feature type="domain" description="Tyrosine-protein phosphatase" evidence="6">
    <location>
        <begin position="25"/>
        <end position="288"/>
    </location>
</feature>
<dbReference type="SUPFAM" id="SSF52799">
    <property type="entry name" value="(Phosphotyrosine protein) phosphatases II"/>
    <property type="match status" value="1"/>
</dbReference>
<evidence type="ECO:0000313" key="8">
    <source>
        <dbReference type="EMBL" id="MBN3274575.1"/>
    </source>
</evidence>
<dbReference type="PROSITE" id="PS00383">
    <property type="entry name" value="TYR_PHOSPHATASE_1"/>
    <property type="match status" value="1"/>
</dbReference>
<feature type="domain" description="Tyrosine specific protein phosphatases" evidence="7">
    <location>
        <begin position="202"/>
        <end position="279"/>
    </location>
</feature>
<dbReference type="InterPro" id="IPR000387">
    <property type="entry name" value="Tyr_Pase_dom"/>
</dbReference>
<dbReference type="PROSITE" id="PS50056">
    <property type="entry name" value="TYR_PHOSPHATASE_2"/>
    <property type="match status" value="1"/>
</dbReference>
<dbReference type="EMBL" id="JAAWVQ010041447">
    <property type="protein sequence ID" value="MBN3274575.1"/>
    <property type="molecule type" value="Genomic_DNA"/>
</dbReference>
<feature type="region of interest" description="Disordered" evidence="5">
    <location>
        <begin position="617"/>
        <end position="808"/>
    </location>
</feature>
<gene>
    <name evidence="8" type="primary">Ptpn22</name>
    <name evidence="8" type="ORF">GTO93_0008446</name>
</gene>
<evidence type="ECO:0000256" key="3">
    <source>
        <dbReference type="ARBA" id="ARBA00022912"/>
    </source>
</evidence>
<feature type="compositionally biased region" description="Polar residues" evidence="5">
    <location>
        <begin position="767"/>
        <end position="783"/>
    </location>
</feature>
<dbReference type="InterPro" id="IPR016130">
    <property type="entry name" value="Tyr_Pase_AS"/>
</dbReference>
<dbReference type="Pfam" id="PF00102">
    <property type="entry name" value="Y_phosphatase"/>
    <property type="match status" value="1"/>
</dbReference>
<evidence type="ECO:0000256" key="4">
    <source>
        <dbReference type="ARBA" id="ARBA00034734"/>
    </source>
</evidence>
<feature type="compositionally biased region" description="Polar residues" evidence="5">
    <location>
        <begin position="905"/>
        <end position="917"/>
    </location>
</feature>
<dbReference type="PANTHER" id="PTHR45983">
    <property type="entry name" value="TYROSINE PHOSPHATSE N18, PUTATIVE-RELATED"/>
    <property type="match status" value="1"/>
</dbReference>
<evidence type="ECO:0000256" key="2">
    <source>
        <dbReference type="ARBA" id="ARBA00022801"/>
    </source>
</evidence>
<dbReference type="InterPro" id="IPR029021">
    <property type="entry name" value="Prot-tyrosine_phosphatase-like"/>
</dbReference>
<evidence type="ECO:0000256" key="1">
    <source>
        <dbReference type="ARBA" id="ARBA00013064"/>
    </source>
</evidence>
<dbReference type="SMART" id="SM00404">
    <property type="entry name" value="PTPc_motif"/>
    <property type="match status" value="1"/>
</dbReference>
<feature type="non-terminal residue" evidence="8">
    <location>
        <position position="936"/>
    </location>
</feature>
<comment type="caution">
    <text evidence="8">The sequence shown here is derived from an EMBL/GenBank/DDBJ whole genome shotgun (WGS) entry which is preliminary data.</text>
</comment>
<keyword evidence="9" id="KW-1185">Reference proteome</keyword>
<dbReference type="PROSITE" id="PS50055">
    <property type="entry name" value="TYR_PHOSPHATASE_PTP"/>
    <property type="match status" value="1"/>
</dbReference>
<evidence type="ECO:0000259" key="7">
    <source>
        <dbReference type="PROSITE" id="PS50056"/>
    </source>
</evidence>
<keyword evidence="3" id="KW-0904">Protein phosphatase</keyword>
<evidence type="ECO:0000313" key="9">
    <source>
        <dbReference type="Proteomes" id="UP001166093"/>
    </source>
</evidence>
<name>A0ABS2XL07_POLSP</name>
<accession>A0ABS2XL07</accession>
<feature type="compositionally biased region" description="Pro residues" evidence="5">
    <location>
        <begin position="675"/>
        <end position="685"/>
    </location>
</feature>
<dbReference type="InterPro" id="IPR003595">
    <property type="entry name" value="Tyr_Pase_cat"/>
</dbReference>
<dbReference type="InterPro" id="IPR000242">
    <property type="entry name" value="PTP_cat"/>
</dbReference>
<dbReference type="SMART" id="SM00194">
    <property type="entry name" value="PTPc"/>
    <property type="match status" value="1"/>
</dbReference>
<feature type="region of interest" description="Disordered" evidence="5">
    <location>
        <begin position="844"/>
        <end position="874"/>
    </location>
</feature>
<dbReference type="Proteomes" id="UP001166093">
    <property type="component" value="Unassembled WGS sequence"/>
</dbReference>
<feature type="compositionally biased region" description="Pro residues" evidence="5">
    <location>
        <begin position="749"/>
        <end position="759"/>
    </location>
</feature>
<feature type="non-terminal residue" evidence="8">
    <location>
        <position position="1"/>
    </location>
</feature>
<dbReference type="PRINTS" id="PR00700">
    <property type="entry name" value="PRTYPHPHTASE"/>
</dbReference>
<proteinExistence type="inferred from homology"/>
<dbReference type="Gene3D" id="3.90.190.10">
    <property type="entry name" value="Protein tyrosine phosphatase superfamily"/>
    <property type="match status" value="1"/>
</dbReference>
<organism evidence="8 9">
    <name type="scientific">Polyodon spathula</name>
    <name type="common">North American paddlefish</name>
    <name type="synonym">Squalus spathula</name>
    <dbReference type="NCBI Taxonomy" id="7913"/>
    <lineage>
        <taxon>Eukaryota</taxon>
        <taxon>Metazoa</taxon>
        <taxon>Chordata</taxon>
        <taxon>Craniata</taxon>
        <taxon>Vertebrata</taxon>
        <taxon>Euteleostomi</taxon>
        <taxon>Actinopterygii</taxon>
        <taxon>Chondrostei</taxon>
        <taxon>Acipenseriformes</taxon>
        <taxon>Polyodontidae</taxon>
        <taxon>Polyodon</taxon>
    </lineage>
</organism>
<comment type="similarity">
    <text evidence="4">Belongs to the protein-tyrosine phosphatase family. Non-receptor class 4 subfamily.</text>
</comment>
<sequence>MDQKEVLSRFLEAVRSKEADSGEVFANEFTRLKRQSTKYKNENPSKAAEKQENCKKNRYKDIVPFDHSRVKLSLITSDTDSDFINASFIRGVYGQKAYIATQGPLPSTVLDFWRMIWEYNVQVIVMACREFEMGRKKCERYWATLEEESFKCAVFSISCDSEENKGDYVVRILKATLFNECRAIYQLHYVNWPDHGVPDSLDPILEMIWEMRSYQEHDDVPLCIHCSAGCGRTGVICAIDYTWKLLTNGIIPENFSVFDLVQEMRTQRPSLVQTKEQYELVYISVKHLFQKHLENMDRDCKLDVNESLSTPLDISSESETLASQEANIVEPEQGYRYSDEEMPEKTLSHCFDVAQEIAPLISSAYQTNTPPQSTQQGFTPARHTESYHPDADIWCSAGLSEIRRQHLSMFIHNNSWGMDQENLLSLDSDRTEDSYLSSGLTNPRGGPAGKIPVCRVKSNPFTQGYPAEECDQGLMEASWDLRQERTSCSLNNVNQDRGVLDRLEDLSFAHPYWEPALANKGHWSETEDPSPFHPASQDNAGSCYTVEDPYFSTDIIDSLDGSQDVLGGSSENDSKWGKGALDHWTKSPSYNTSSSQEPVSATRLPIPISAQESIEGTLDNGTLSPAPQPQSSTDTLRVGMSSEWCGNPQPKTLLEPEKSISRSKSLKFGTSKLESPPPLTPPLPRRTPESFVLASTLSPAPQPQPSTDTLRVGMSSEWCGNPQPKTFLEPEKSMSRSKSLKFGTSKLESPPPLTPPLPRRTPESFVLASTLSPAPQPQPSTDTLRVGMSSEWCGNPQPKTFLEPEKSMSRSKSLKMKCSKLVPFSVAPVPTPPSTASEWVLRGNGEQLPADNRPPSSAMEPVQPDEKSGAKLSLSSFARSKSMKFLKNVKKTKNATSAANAIESAPSNHTSSKSNFGFGNRFSKPKGPRNLPASWV</sequence>
<dbReference type="InterPro" id="IPR047170">
    <property type="entry name" value="PTN12/18/22"/>
</dbReference>